<dbReference type="PANTHER" id="PTHR34660:SF7">
    <property type="entry name" value="DNA LIGASE-LIKE PROTEIN"/>
    <property type="match status" value="1"/>
</dbReference>
<name>A0AAV1EB77_OLDCO</name>
<evidence type="ECO:0000313" key="2">
    <source>
        <dbReference type="EMBL" id="CAI9116959.1"/>
    </source>
</evidence>
<dbReference type="PANTHER" id="PTHR34660">
    <property type="entry name" value="MYB-LIKE PROTEIN X"/>
    <property type="match status" value="1"/>
</dbReference>
<feature type="region of interest" description="Disordered" evidence="1">
    <location>
        <begin position="23"/>
        <end position="217"/>
    </location>
</feature>
<accession>A0AAV1EB77</accession>
<dbReference type="EMBL" id="OX459125">
    <property type="protein sequence ID" value="CAI9116959.1"/>
    <property type="molecule type" value="Genomic_DNA"/>
</dbReference>
<evidence type="ECO:0000256" key="1">
    <source>
        <dbReference type="SAM" id="MobiDB-lite"/>
    </source>
</evidence>
<sequence>MSRCFPYPPPGYIPSRASNEALIESIKLQKEKGKDKSERKKEKKEKKREKKEKKKSKEEDKAKQIKTSQLEHNVFKVESQKEKKDDTEQLERSSITEEHEQPSQNPSYSSDSTQNSGCKRKRHDSPVNSTRVQGGNILRFRLPSQKQIKHDVKGEEQPPKQIKHGVRVDEQPIPSSSLKIIKQHTIGGDDPVLRLPSQDHRKPEIRGSEDQPSTSGRADVLVEDKNIFSRTDLDKSYPSSLAAELKVNVDPLRSEQRWIQQNSGGLDNTYLEDVYVDSSSRRFKKMKKVADKYKSLIEDWTPPCLLRDDDDEKGDDWLFGSKNEATTRPEKMLRAASTDMMMTCSGSSTLWPPRAQYLPEADVYALPYTIPF</sequence>
<evidence type="ECO:0000313" key="3">
    <source>
        <dbReference type="Proteomes" id="UP001161247"/>
    </source>
</evidence>
<keyword evidence="3" id="KW-1185">Reference proteome</keyword>
<reference evidence="2" key="1">
    <citation type="submission" date="2023-03" db="EMBL/GenBank/DDBJ databases">
        <authorList>
            <person name="Julca I."/>
        </authorList>
    </citation>
    <scope>NUCLEOTIDE SEQUENCE</scope>
</reference>
<gene>
    <name evidence="2" type="ORF">OLC1_LOCUS23112</name>
</gene>
<dbReference type="AlphaFoldDB" id="A0AAV1EB77"/>
<proteinExistence type="predicted"/>
<dbReference type="Proteomes" id="UP001161247">
    <property type="component" value="Chromosome 8"/>
</dbReference>
<organism evidence="2 3">
    <name type="scientific">Oldenlandia corymbosa var. corymbosa</name>
    <dbReference type="NCBI Taxonomy" id="529605"/>
    <lineage>
        <taxon>Eukaryota</taxon>
        <taxon>Viridiplantae</taxon>
        <taxon>Streptophyta</taxon>
        <taxon>Embryophyta</taxon>
        <taxon>Tracheophyta</taxon>
        <taxon>Spermatophyta</taxon>
        <taxon>Magnoliopsida</taxon>
        <taxon>eudicotyledons</taxon>
        <taxon>Gunneridae</taxon>
        <taxon>Pentapetalae</taxon>
        <taxon>asterids</taxon>
        <taxon>lamiids</taxon>
        <taxon>Gentianales</taxon>
        <taxon>Rubiaceae</taxon>
        <taxon>Rubioideae</taxon>
        <taxon>Spermacoceae</taxon>
        <taxon>Hedyotis-Oldenlandia complex</taxon>
        <taxon>Oldenlandia</taxon>
    </lineage>
</organism>
<feature type="compositionally biased region" description="Basic and acidic residues" evidence="1">
    <location>
        <begin position="197"/>
        <end position="209"/>
    </location>
</feature>
<feature type="compositionally biased region" description="Basic and acidic residues" evidence="1">
    <location>
        <begin position="73"/>
        <end position="101"/>
    </location>
</feature>
<feature type="compositionally biased region" description="Polar residues" evidence="1">
    <location>
        <begin position="102"/>
        <end position="117"/>
    </location>
</feature>
<protein>
    <submittedName>
        <fullName evidence="2">OLC1v1018258C1</fullName>
    </submittedName>
</protein>
<feature type="compositionally biased region" description="Basic residues" evidence="1">
    <location>
        <begin position="41"/>
        <end position="54"/>
    </location>
</feature>
<feature type="compositionally biased region" description="Basic and acidic residues" evidence="1">
    <location>
        <begin position="27"/>
        <end position="40"/>
    </location>
</feature>
<feature type="compositionally biased region" description="Basic and acidic residues" evidence="1">
    <location>
        <begin position="148"/>
        <end position="158"/>
    </location>
</feature>